<dbReference type="PANTHER" id="PTHR33653">
    <property type="entry name" value="RIBONUCLEASE VAPC2"/>
    <property type="match status" value="1"/>
</dbReference>
<accession>A0A450SQW3</accession>
<evidence type="ECO:0000313" key="12">
    <source>
        <dbReference type="EMBL" id="VFK11100.1"/>
    </source>
</evidence>
<dbReference type="CDD" id="cd18746">
    <property type="entry name" value="PIN_VapC4-5_FitB-like"/>
    <property type="match status" value="1"/>
</dbReference>
<dbReference type="SUPFAM" id="SSF88723">
    <property type="entry name" value="PIN domain-like"/>
    <property type="match status" value="1"/>
</dbReference>
<dbReference type="InterPro" id="IPR022907">
    <property type="entry name" value="VapC_family"/>
</dbReference>
<feature type="binding site" evidence="8">
    <location>
        <position position="104"/>
    </location>
    <ligand>
        <name>Mg(2+)</name>
        <dbReference type="ChEBI" id="CHEBI:18420"/>
    </ligand>
</feature>
<keyword evidence="8" id="KW-0800">Toxin</keyword>
<evidence type="ECO:0000256" key="7">
    <source>
        <dbReference type="ARBA" id="ARBA00038093"/>
    </source>
</evidence>
<dbReference type="EMBL" id="CAADFL010000167">
    <property type="protein sequence ID" value="VFK11100.1"/>
    <property type="molecule type" value="Genomic_DNA"/>
</dbReference>
<evidence type="ECO:0000256" key="5">
    <source>
        <dbReference type="ARBA" id="ARBA00022801"/>
    </source>
</evidence>
<dbReference type="EMBL" id="CAADFA010000174">
    <property type="protein sequence ID" value="VFJ56315.1"/>
    <property type="molecule type" value="Genomic_DNA"/>
</dbReference>
<gene>
    <name evidence="8" type="primary">vapC</name>
    <name evidence="11" type="ORF">BECKFM1743A_GA0114220_101935</name>
    <name evidence="12" type="ORF">BECKFM1743B_GA0114221_101675</name>
    <name evidence="10" type="ORF">BECKFM1743C_GA0114222_101745</name>
</gene>
<sequence>MYLLDTNVISESRKKTRANPGVRRFFENIRRNAEDVYLSVVTIGELRRGIELIRHRKDYQQARLLENWLEEIVEHYSAYILDFTREEAQVWGMLSVPSPVNTLDKQIAATALTHDLVLVTRNVRDFQGVGPRLLDPFDRPLRAP</sequence>
<dbReference type="Pfam" id="PF01850">
    <property type="entry name" value="PIN"/>
    <property type="match status" value="1"/>
</dbReference>
<dbReference type="InterPro" id="IPR050556">
    <property type="entry name" value="Type_II_TA_system_RNase"/>
</dbReference>
<evidence type="ECO:0000256" key="3">
    <source>
        <dbReference type="ARBA" id="ARBA00022722"/>
    </source>
</evidence>
<organism evidence="10">
    <name type="scientific">Candidatus Kentrum sp. FM</name>
    <dbReference type="NCBI Taxonomy" id="2126340"/>
    <lineage>
        <taxon>Bacteria</taxon>
        <taxon>Pseudomonadati</taxon>
        <taxon>Pseudomonadota</taxon>
        <taxon>Gammaproteobacteria</taxon>
        <taxon>Candidatus Kentrum</taxon>
    </lineage>
</organism>
<feature type="domain" description="PIN" evidence="9">
    <location>
        <begin position="2"/>
        <end position="124"/>
    </location>
</feature>
<dbReference type="GO" id="GO:0004540">
    <property type="term" value="F:RNA nuclease activity"/>
    <property type="evidence" value="ECO:0007669"/>
    <property type="project" value="InterPro"/>
</dbReference>
<evidence type="ECO:0000256" key="8">
    <source>
        <dbReference type="HAMAP-Rule" id="MF_00265"/>
    </source>
</evidence>
<comment type="similarity">
    <text evidence="7 8">Belongs to the PINc/VapC protein family.</text>
</comment>
<evidence type="ECO:0000313" key="11">
    <source>
        <dbReference type="EMBL" id="VFJ57551.1"/>
    </source>
</evidence>
<dbReference type="EC" id="3.1.-.-" evidence="8"/>
<keyword evidence="6 8" id="KW-0460">Magnesium</keyword>
<dbReference type="InterPro" id="IPR002716">
    <property type="entry name" value="PIN_dom"/>
</dbReference>
<comment type="function">
    <text evidence="8">Toxic component of a toxin-antitoxin (TA) system. An RNase.</text>
</comment>
<dbReference type="AlphaFoldDB" id="A0A450SQW3"/>
<keyword evidence="4 8" id="KW-0479">Metal-binding</keyword>
<proteinExistence type="inferred from homology"/>
<dbReference type="HAMAP" id="MF_00265">
    <property type="entry name" value="VapC_Nob1"/>
    <property type="match status" value="1"/>
</dbReference>
<dbReference type="InterPro" id="IPR029060">
    <property type="entry name" value="PIN-like_dom_sf"/>
</dbReference>
<protein>
    <recommendedName>
        <fullName evidence="8">Ribonuclease VapC</fullName>
        <shortName evidence="8">RNase VapC</shortName>
        <ecNumber evidence="8">3.1.-.-</ecNumber>
    </recommendedName>
    <alternativeName>
        <fullName evidence="8">Toxin VapC</fullName>
    </alternativeName>
</protein>
<dbReference type="GO" id="GO:0000287">
    <property type="term" value="F:magnesium ion binding"/>
    <property type="evidence" value="ECO:0007669"/>
    <property type="project" value="UniProtKB-UniRule"/>
</dbReference>
<keyword evidence="5 8" id="KW-0378">Hydrolase</keyword>
<evidence type="ECO:0000256" key="2">
    <source>
        <dbReference type="ARBA" id="ARBA00022649"/>
    </source>
</evidence>
<reference evidence="10" key="1">
    <citation type="submission" date="2019-02" db="EMBL/GenBank/DDBJ databases">
        <authorList>
            <person name="Gruber-Vodicka R. H."/>
            <person name="Seah K. B. B."/>
        </authorList>
    </citation>
    <scope>NUCLEOTIDE SEQUENCE</scope>
    <source>
        <strain evidence="11">BECK_BZ163</strain>
        <strain evidence="12">BECK_BZ164</strain>
        <strain evidence="10">BECK_BZ165</strain>
    </source>
</reference>
<evidence type="ECO:0000313" key="10">
    <source>
        <dbReference type="EMBL" id="VFJ56315.1"/>
    </source>
</evidence>
<evidence type="ECO:0000256" key="6">
    <source>
        <dbReference type="ARBA" id="ARBA00022842"/>
    </source>
</evidence>
<feature type="binding site" evidence="8">
    <location>
        <position position="5"/>
    </location>
    <ligand>
        <name>Mg(2+)</name>
        <dbReference type="ChEBI" id="CHEBI:18420"/>
    </ligand>
</feature>
<evidence type="ECO:0000259" key="9">
    <source>
        <dbReference type="Pfam" id="PF01850"/>
    </source>
</evidence>
<keyword evidence="3 8" id="KW-0540">Nuclease</keyword>
<evidence type="ECO:0000256" key="1">
    <source>
        <dbReference type="ARBA" id="ARBA00001946"/>
    </source>
</evidence>
<dbReference type="EMBL" id="CAADEZ010000193">
    <property type="protein sequence ID" value="VFJ57551.1"/>
    <property type="molecule type" value="Genomic_DNA"/>
</dbReference>
<dbReference type="PANTHER" id="PTHR33653:SF1">
    <property type="entry name" value="RIBONUCLEASE VAPC2"/>
    <property type="match status" value="1"/>
</dbReference>
<evidence type="ECO:0000256" key="4">
    <source>
        <dbReference type="ARBA" id="ARBA00022723"/>
    </source>
</evidence>
<name>A0A450SQW3_9GAMM</name>
<comment type="cofactor">
    <cofactor evidence="1 8">
        <name>Mg(2+)</name>
        <dbReference type="ChEBI" id="CHEBI:18420"/>
    </cofactor>
</comment>
<keyword evidence="2 8" id="KW-1277">Toxin-antitoxin system</keyword>
<dbReference type="GO" id="GO:0016787">
    <property type="term" value="F:hydrolase activity"/>
    <property type="evidence" value="ECO:0007669"/>
    <property type="project" value="UniProtKB-KW"/>
</dbReference>
<dbReference type="GO" id="GO:0090729">
    <property type="term" value="F:toxin activity"/>
    <property type="evidence" value="ECO:0007669"/>
    <property type="project" value="UniProtKB-KW"/>
</dbReference>
<dbReference type="Gene3D" id="3.40.50.1010">
    <property type="entry name" value="5'-nuclease"/>
    <property type="match status" value="1"/>
</dbReference>